<keyword evidence="2" id="KW-0548">Nucleotidyltransferase</keyword>
<keyword evidence="2" id="KW-0695">RNA-directed DNA polymerase</keyword>
<dbReference type="InterPro" id="IPR056924">
    <property type="entry name" value="SH3_Tf2-1"/>
</dbReference>
<dbReference type="PANTHER" id="PTHR24559:SF427">
    <property type="entry name" value="RNA-DIRECTED DNA POLYMERASE"/>
    <property type="match status" value="1"/>
</dbReference>
<dbReference type="InterPro" id="IPR053134">
    <property type="entry name" value="RNA-dir_DNA_polymerase"/>
</dbReference>
<dbReference type="Gene3D" id="3.10.10.10">
    <property type="entry name" value="HIV Type 1 Reverse Transcriptase, subunit A, domain 1"/>
    <property type="match status" value="1"/>
</dbReference>
<dbReference type="EMBL" id="BKCJ010009922">
    <property type="protein sequence ID" value="GEU89251.1"/>
    <property type="molecule type" value="Genomic_DNA"/>
</dbReference>
<reference evidence="2" key="1">
    <citation type="journal article" date="2019" name="Sci. Rep.">
        <title>Draft genome of Tanacetum cinerariifolium, the natural source of mosquito coil.</title>
        <authorList>
            <person name="Yamashiro T."/>
            <person name="Shiraishi A."/>
            <person name="Satake H."/>
            <person name="Nakayama K."/>
        </authorList>
    </citation>
    <scope>NUCLEOTIDE SEQUENCE</scope>
</reference>
<protein>
    <submittedName>
        <fullName evidence="2">Putative reverse transcriptase domain-containing protein</fullName>
    </submittedName>
</protein>
<evidence type="ECO:0000313" key="2">
    <source>
        <dbReference type="EMBL" id="GEU89251.1"/>
    </source>
</evidence>
<dbReference type="InterPro" id="IPR043502">
    <property type="entry name" value="DNA/RNA_pol_sf"/>
</dbReference>
<feature type="domain" description="Tf2-1-like SH3-like" evidence="1">
    <location>
        <begin position="356"/>
        <end position="420"/>
    </location>
</feature>
<keyword evidence="2" id="KW-0808">Transferase</keyword>
<dbReference type="PANTHER" id="PTHR24559">
    <property type="entry name" value="TRANSPOSON TY3-I GAG-POL POLYPROTEIN"/>
    <property type="match status" value="1"/>
</dbReference>
<accession>A0A6L2NS93</accession>
<evidence type="ECO:0000259" key="1">
    <source>
        <dbReference type="Pfam" id="PF24626"/>
    </source>
</evidence>
<proteinExistence type="predicted"/>
<dbReference type="Pfam" id="PF24626">
    <property type="entry name" value="SH3_Tf2-1"/>
    <property type="match status" value="1"/>
</dbReference>
<organism evidence="2">
    <name type="scientific">Tanacetum cinerariifolium</name>
    <name type="common">Dalmatian daisy</name>
    <name type="synonym">Chrysanthemum cinerariifolium</name>
    <dbReference type="NCBI Taxonomy" id="118510"/>
    <lineage>
        <taxon>Eukaryota</taxon>
        <taxon>Viridiplantae</taxon>
        <taxon>Streptophyta</taxon>
        <taxon>Embryophyta</taxon>
        <taxon>Tracheophyta</taxon>
        <taxon>Spermatophyta</taxon>
        <taxon>Magnoliopsida</taxon>
        <taxon>eudicotyledons</taxon>
        <taxon>Gunneridae</taxon>
        <taxon>Pentapetalae</taxon>
        <taxon>asterids</taxon>
        <taxon>campanulids</taxon>
        <taxon>Asterales</taxon>
        <taxon>Asteraceae</taxon>
        <taxon>Asteroideae</taxon>
        <taxon>Anthemideae</taxon>
        <taxon>Anthemidinae</taxon>
        <taxon>Tanacetum</taxon>
    </lineage>
</organism>
<dbReference type="CDD" id="cd01647">
    <property type="entry name" value="RT_LTR"/>
    <property type="match status" value="1"/>
</dbReference>
<dbReference type="InterPro" id="IPR043128">
    <property type="entry name" value="Rev_trsase/Diguanyl_cyclase"/>
</dbReference>
<comment type="caution">
    <text evidence="2">The sequence shown here is derived from an EMBL/GenBank/DDBJ whole genome shotgun (WGS) entry which is preliminary data.</text>
</comment>
<dbReference type="AlphaFoldDB" id="A0A6L2NS93"/>
<name>A0A6L2NS93_TANCI</name>
<dbReference type="GO" id="GO:0003964">
    <property type="term" value="F:RNA-directed DNA polymerase activity"/>
    <property type="evidence" value="ECO:0007669"/>
    <property type="project" value="UniProtKB-KW"/>
</dbReference>
<sequence length="454" mass="52529">MSLAEIDQIVAQRVTDVIEVIVVYETKIRMVHYSMNQVVRQGTAVARNVNNKRYEEGITASVAVTSRIAFVANQKSVVIYYEYGRQWHYKRECPKLKNQNFGNQKENKVKAHEDHNDIKDKNLVERISMCTAFSLLSDIVPSTLDTKYIVESSNGKILGADTIIRAQITKKKAEDKSEQKRLEDVPIVRHFPKVFTKDLPGLLPTRQVEFQIDLVLGAAPVARAPYTLAPSEMQELSTQLQELADKGFIRPSSSPWEALVLFINKKDESFKVWLSPLNKLIVKNRYPLLMIDYLFDELQGSSVYSKIDPRFGYHHLRVREEDILKTAFRTRYGYYEFQVMPSYADVRRKPLEFQVGDKVMLKVSPWKGVIRFDKRGKLNSRYTRHFKILAKVGTVAYRLELPEKLSRVYSTFHVSNLKKCLSAKTLAISLEEIQIDDKLHIIEEPVEIMDWSNF</sequence>
<dbReference type="SUPFAM" id="SSF56672">
    <property type="entry name" value="DNA/RNA polymerases"/>
    <property type="match status" value="1"/>
</dbReference>
<dbReference type="Gene3D" id="3.30.70.270">
    <property type="match status" value="1"/>
</dbReference>
<gene>
    <name evidence="2" type="ORF">Tci_061229</name>
</gene>